<feature type="signal peptide" evidence="1">
    <location>
        <begin position="1"/>
        <end position="33"/>
    </location>
</feature>
<evidence type="ECO:0000256" key="1">
    <source>
        <dbReference type="SAM" id="SignalP"/>
    </source>
</evidence>
<feature type="chain" id="PRO_5037990322" description="Arylsulfotransferase (ASST)" evidence="1">
    <location>
        <begin position="34"/>
        <end position="394"/>
    </location>
</feature>
<reference evidence="2" key="2">
    <citation type="submission" date="2020-09" db="EMBL/GenBank/DDBJ databases">
        <authorList>
            <person name="Sun Q."/>
            <person name="Zhou Y."/>
        </authorList>
    </citation>
    <scope>NUCLEOTIDE SEQUENCE</scope>
    <source>
        <strain evidence="2">CGMCC 1.12827</strain>
    </source>
</reference>
<reference evidence="2" key="1">
    <citation type="journal article" date="2014" name="Int. J. Syst. Evol. Microbiol.">
        <title>Complete genome sequence of Corynebacterium casei LMG S-19264T (=DSM 44701T), isolated from a smear-ripened cheese.</title>
        <authorList>
            <consortium name="US DOE Joint Genome Institute (JGI-PGF)"/>
            <person name="Walter F."/>
            <person name="Albersmeier A."/>
            <person name="Kalinowski J."/>
            <person name="Ruckert C."/>
        </authorList>
    </citation>
    <scope>NUCLEOTIDE SEQUENCE</scope>
    <source>
        <strain evidence="2">CGMCC 1.12827</strain>
    </source>
</reference>
<proteinExistence type="predicted"/>
<dbReference type="AlphaFoldDB" id="A0A916WUS7"/>
<keyword evidence="3" id="KW-1185">Reference proteome</keyword>
<evidence type="ECO:0000313" key="3">
    <source>
        <dbReference type="Proteomes" id="UP000621454"/>
    </source>
</evidence>
<dbReference type="PANTHER" id="PTHR35340:SF5">
    <property type="entry name" value="ASST-DOMAIN-CONTAINING PROTEIN"/>
    <property type="match status" value="1"/>
</dbReference>
<dbReference type="InterPro" id="IPR039535">
    <property type="entry name" value="ASST-like"/>
</dbReference>
<evidence type="ECO:0000313" key="2">
    <source>
        <dbReference type="EMBL" id="GGB34344.1"/>
    </source>
</evidence>
<protein>
    <recommendedName>
        <fullName evidence="4">Arylsulfotransferase (ASST)</fullName>
    </recommendedName>
</protein>
<dbReference type="SUPFAM" id="SSF82171">
    <property type="entry name" value="DPP6 N-terminal domain-like"/>
    <property type="match status" value="1"/>
</dbReference>
<dbReference type="EMBL" id="BMGC01000015">
    <property type="protein sequence ID" value="GGB34344.1"/>
    <property type="molecule type" value="Genomic_DNA"/>
</dbReference>
<keyword evidence="1" id="KW-0732">Signal</keyword>
<comment type="caution">
    <text evidence="2">The sequence shown here is derived from an EMBL/GenBank/DDBJ whole genome shotgun (WGS) entry which is preliminary data.</text>
</comment>
<dbReference type="InterPro" id="IPR006311">
    <property type="entry name" value="TAT_signal"/>
</dbReference>
<dbReference type="Proteomes" id="UP000621454">
    <property type="component" value="Unassembled WGS sequence"/>
</dbReference>
<evidence type="ECO:0008006" key="4">
    <source>
        <dbReference type="Google" id="ProtNLM"/>
    </source>
</evidence>
<accession>A0A916WUS7</accession>
<dbReference type="RefSeq" id="WP_188586741.1">
    <property type="nucleotide sequence ID" value="NZ_BMGC01000015.1"/>
</dbReference>
<name>A0A916WUS7_9ACTN</name>
<dbReference type="PROSITE" id="PS51318">
    <property type="entry name" value="TAT"/>
    <property type="match status" value="1"/>
</dbReference>
<dbReference type="InterPro" id="IPR053143">
    <property type="entry name" value="Arylsulfate_ST"/>
</dbReference>
<dbReference type="PANTHER" id="PTHR35340">
    <property type="entry name" value="PQQ ENZYME REPEAT PROTEIN-RELATED"/>
    <property type="match status" value="1"/>
</dbReference>
<gene>
    <name evidence="2" type="ORF">GCM10011489_23060</name>
</gene>
<organism evidence="2 3">
    <name type="scientific">Gordonia jinhuaensis</name>
    <dbReference type="NCBI Taxonomy" id="1517702"/>
    <lineage>
        <taxon>Bacteria</taxon>
        <taxon>Bacillati</taxon>
        <taxon>Actinomycetota</taxon>
        <taxon>Actinomycetes</taxon>
        <taxon>Mycobacteriales</taxon>
        <taxon>Gordoniaceae</taxon>
        <taxon>Gordonia</taxon>
    </lineage>
</organism>
<sequence>MRLHSAIRRTLIPLAASLALSLAATGMALPADAATPTGYHVAVDRLSAGEGVILLAPNSLLDNPAVPRLGTVAESSPAELDVREPSGRLVARHTLPRGVTAGNFQIQTLDGRPVYTWWQGQTGLGHGSGRYVVADRNFRTLHEFGLPAGASGDIHEFRLLDGGRAAVTSYVPAHTVVGGVQVPVIDSRFYVVDVATGHVDVEWSSLAHVPVSRTVTALAIPGQGLDYFHINSVFPDGHGNYLVSSRNTSALYLVDGRTGGIRWTIGGKASTLKVNPDATFGFQHDAEFTAGGSEIRVFDNDSGAPGTGRPSSILTIRPDFATGRVSLVSRITHPTHITAWAMGNAQQLSDGTVFGGWGTTGHVSAFDSRGQLVYDATLDSGQTTYRAFYYPQGI</sequence>
<dbReference type="Pfam" id="PF14269">
    <property type="entry name" value="Arylsulfotran_2"/>
    <property type="match status" value="1"/>
</dbReference>